<comment type="pathway">
    <text evidence="1 15">Cofactor biosynthesis; adenosylcobalamin biosynthesis; adenosylcobalamin from cob(II)yrinate a,c-diamide: step 2/7.</text>
</comment>
<dbReference type="EMBL" id="NGKB01000003">
    <property type="protein sequence ID" value="RSU16073.1"/>
    <property type="molecule type" value="Genomic_DNA"/>
</dbReference>
<keyword evidence="6 15" id="KW-0169">Cobalamin biosynthesis</keyword>
<dbReference type="InterPro" id="IPR029499">
    <property type="entry name" value="PduO-typ"/>
</dbReference>
<evidence type="ECO:0000256" key="15">
    <source>
        <dbReference type="RuleBase" id="RU366026"/>
    </source>
</evidence>
<name>A0A430B711_9ENTE</name>
<evidence type="ECO:0000256" key="8">
    <source>
        <dbReference type="ARBA" id="ARBA00022741"/>
    </source>
</evidence>
<accession>A0A430B711</accession>
<dbReference type="AlphaFoldDB" id="A0A430B711"/>
<dbReference type="PANTHER" id="PTHR12213:SF0">
    <property type="entry name" value="CORRINOID ADENOSYLTRANSFERASE MMAB"/>
    <property type="match status" value="1"/>
</dbReference>
<dbReference type="OrthoDB" id="9778896at2"/>
<comment type="subunit">
    <text evidence="3">Homotrimer.</text>
</comment>
<evidence type="ECO:0000256" key="2">
    <source>
        <dbReference type="ARBA" id="ARBA00007487"/>
    </source>
</evidence>
<evidence type="ECO:0000256" key="3">
    <source>
        <dbReference type="ARBA" id="ARBA00011233"/>
    </source>
</evidence>
<reference evidence="17 18" key="1">
    <citation type="submission" date="2017-05" db="EMBL/GenBank/DDBJ databases">
        <title>Vagococcus spp. assemblies.</title>
        <authorList>
            <person name="Gulvik C.A."/>
        </authorList>
    </citation>
    <scope>NUCLEOTIDE SEQUENCE [LARGE SCALE GENOMIC DNA]</scope>
    <source>
        <strain evidence="17 18">SS1714</strain>
    </source>
</reference>
<dbReference type="UniPathway" id="UPA00148">
    <property type="reaction ID" value="UER00233"/>
</dbReference>
<evidence type="ECO:0000256" key="4">
    <source>
        <dbReference type="ARBA" id="ARBA00012454"/>
    </source>
</evidence>
<evidence type="ECO:0000256" key="9">
    <source>
        <dbReference type="ARBA" id="ARBA00022840"/>
    </source>
</evidence>
<evidence type="ECO:0000256" key="6">
    <source>
        <dbReference type="ARBA" id="ARBA00022573"/>
    </source>
</evidence>
<comment type="similarity">
    <text evidence="2 15">Belongs to the Cob(I)alamin adenosyltransferase family.</text>
</comment>
<evidence type="ECO:0000256" key="10">
    <source>
        <dbReference type="ARBA" id="ARBA00031529"/>
    </source>
</evidence>
<dbReference type="EC" id="2.5.1.17" evidence="4 15"/>
<evidence type="ECO:0000256" key="1">
    <source>
        <dbReference type="ARBA" id="ARBA00005121"/>
    </source>
</evidence>
<dbReference type="GO" id="GO:0008817">
    <property type="term" value="F:corrinoid adenosyltransferase activity"/>
    <property type="evidence" value="ECO:0007669"/>
    <property type="project" value="UniProtKB-UniRule"/>
</dbReference>
<keyword evidence="18" id="KW-1185">Reference proteome</keyword>
<evidence type="ECO:0000256" key="7">
    <source>
        <dbReference type="ARBA" id="ARBA00022679"/>
    </source>
</evidence>
<dbReference type="GO" id="GO:0005524">
    <property type="term" value="F:ATP binding"/>
    <property type="evidence" value="ECO:0007669"/>
    <property type="project" value="UniProtKB-UniRule"/>
</dbReference>
<evidence type="ECO:0000313" key="18">
    <source>
        <dbReference type="Proteomes" id="UP000288028"/>
    </source>
</evidence>
<evidence type="ECO:0000256" key="5">
    <source>
        <dbReference type="ARBA" id="ARBA00020963"/>
    </source>
</evidence>
<sequence>MAVYTRGGDRGMTKLVGGEKVKKYHPRVEAYGTTDELCSLLGHAISLLDEAHQDLKPELIEVQQLIFDCSSDLAVPKKEMRPYKVTGDKATWLEQRIDAYWAECPKINKFILPGGTPFASCIQMARTVTRRAERCVVFLVDEQEDVNQEVLIALNRLSDYFFVLARWINSQSGEVEIDYQNSPKVFSRGEKRVSNNSKSKE</sequence>
<proteinExistence type="inferred from homology"/>
<keyword evidence="9 15" id="KW-0067">ATP-binding</keyword>
<dbReference type="RefSeq" id="WP_126792101.1">
    <property type="nucleotide sequence ID" value="NZ_CP060720.1"/>
</dbReference>
<keyword evidence="8 15" id="KW-0547">Nucleotide-binding</keyword>
<dbReference type="InterPro" id="IPR016030">
    <property type="entry name" value="CblAdoTrfase-like"/>
</dbReference>
<dbReference type="GeneID" id="95581430"/>
<dbReference type="NCBIfam" id="TIGR00636">
    <property type="entry name" value="PduO_Nterm"/>
    <property type="match status" value="1"/>
</dbReference>
<dbReference type="FunFam" id="1.20.1200.10:FF:000001">
    <property type="entry name" value="Cob(I)yrinic acid a,c-diamide adenosyltransferase"/>
    <property type="match status" value="1"/>
</dbReference>
<dbReference type="PANTHER" id="PTHR12213">
    <property type="entry name" value="CORRINOID ADENOSYLTRANSFERASE"/>
    <property type="match status" value="1"/>
</dbReference>
<evidence type="ECO:0000313" key="17">
    <source>
        <dbReference type="EMBL" id="RSU16073.1"/>
    </source>
</evidence>
<dbReference type="InterPro" id="IPR036451">
    <property type="entry name" value="CblAdoTrfase-like_sf"/>
</dbReference>
<protein>
    <recommendedName>
        <fullName evidence="5 15">Corrinoid adenosyltransferase</fullName>
        <ecNumber evidence="4 15">2.5.1.17</ecNumber>
    </recommendedName>
    <alternativeName>
        <fullName evidence="10 15">Cob(II)alamin adenosyltransferase</fullName>
    </alternativeName>
    <alternativeName>
        <fullName evidence="12 15">Cob(II)yrinic acid a,c-diamide adenosyltransferase</fullName>
    </alternativeName>
    <alternativeName>
        <fullName evidence="11 15">Cobinamide/cobalamin adenosyltransferase</fullName>
    </alternativeName>
</protein>
<dbReference type="SUPFAM" id="SSF89028">
    <property type="entry name" value="Cobalamin adenosyltransferase-like"/>
    <property type="match status" value="1"/>
</dbReference>
<evidence type="ECO:0000256" key="13">
    <source>
        <dbReference type="ARBA" id="ARBA00048555"/>
    </source>
</evidence>
<evidence type="ECO:0000256" key="14">
    <source>
        <dbReference type="ARBA" id="ARBA00048692"/>
    </source>
</evidence>
<comment type="catalytic activity">
    <reaction evidence="13 15">
        <text>2 cob(II)yrinate a,c diamide + reduced [electron-transfer flavoprotein] + 2 ATP = 2 adenosylcob(III)yrinate a,c-diamide + 2 triphosphate + oxidized [electron-transfer flavoprotein] + 3 H(+)</text>
        <dbReference type="Rhea" id="RHEA:11528"/>
        <dbReference type="Rhea" id="RHEA-COMP:10685"/>
        <dbReference type="Rhea" id="RHEA-COMP:10686"/>
        <dbReference type="ChEBI" id="CHEBI:15378"/>
        <dbReference type="ChEBI" id="CHEBI:18036"/>
        <dbReference type="ChEBI" id="CHEBI:30616"/>
        <dbReference type="ChEBI" id="CHEBI:57692"/>
        <dbReference type="ChEBI" id="CHEBI:58307"/>
        <dbReference type="ChEBI" id="CHEBI:58503"/>
        <dbReference type="ChEBI" id="CHEBI:58537"/>
        <dbReference type="EC" id="2.5.1.17"/>
    </reaction>
</comment>
<comment type="caution">
    <text evidence="17">The sequence shown here is derived from an EMBL/GenBank/DDBJ whole genome shotgun (WGS) entry which is preliminary data.</text>
</comment>
<gene>
    <name evidence="17" type="ORF">CBF28_03745</name>
</gene>
<dbReference type="Pfam" id="PF01923">
    <property type="entry name" value="Cob_adeno_trans"/>
    <property type="match status" value="1"/>
</dbReference>
<evidence type="ECO:0000256" key="11">
    <source>
        <dbReference type="ARBA" id="ARBA00033334"/>
    </source>
</evidence>
<evidence type="ECO:0000256" key="12">
    <source>
        <dbReference type="ARBA" id="ARBA00033354"/>
    </source>
</evidence>
<feature type="domain" description="Cobalamin adenosyltransferase-like" evidence="16">
    <location>
        <begin position="3"/>
        <end position="168"/>
    </location>
</feature>
<evidence type="ECO:0000259" key="16">
    <source>
        <dbReference type="Pfam" id="PF01923"/>
    </source>
</evidence>
<dbReference type="GO" id="GO:0009236">
    <property type="term" value="P:cobalamin biosynthetic process"/>
    <property type="evidence" value="ECO:0007669"/>
    <property type="project" value="UniProtKB-UniRule"/>
</dbReference>
<comment type="catalytic activity">
    <reaction evidence="14 15">
        <text>2 cob(II)alamin + reduced [electron-transfer flavoprotein] + 2 ATP = 2 adenosylcob(III)alamin + 2 triphosphate + oxidized [electron-transfer flavoprotein] + 3 H(+)</text>
        <dbReference type="Rhea" id="RHEA:28671"/>
        <dbReference type="Rhea" id="RHEA-COMP:10685"/>
        <dbReference type="Rhea" id="RHEA-COMP:10686"/>
        <dbReference type="ChEBI" id="CHEBI:15378"/>
        <dbReference type="ChEBI" id="CHEBI:16304"/>
        <dbReference type="ChEBI" id="CHEBI:18036"/>
        <dbReference type="ChEBI" id="CHEBI:18408"/>
        <dbReference type="ChEBI" id="CHEBI:30616"/>
        <dbReference type="ChEBI" id="CHEBI:57692"/>
        <dbReference type="ChEBI" id="CHEBI:58307"/>
        <dbReference type="EC" id="2.5.1.17"/>
    </reaction>
</comment>
<keyword evidence="7 15" id="KW-0808">Transferase</keyword>
<dbReference type="Gene3D" id="1.20.1200.10">
    <property type="entry name" value="Cobalamin adenosyltransferase-like"/>
    <property type="match status" value="1"/>
</dbReference>
<dbReference type="Proteomes" id="UP000288028">
    <property type="component" value="Unassembled WGS sequence"/>
</dbReference>
<organism evidence="17 18">
    <name type="scientific">Vagococcus carniphilus</name>
    <dbReference type="NCBI Taxonomy" id="218144"/>
    <lineage>
        <taxon>Bacteria</taxon>
        <taxon>Bacillati</taxon>
        <taxon>Bacillota</taxon>
        <taxon>Bacilli</taxon>
        <taxon>Lactobacillales</taxon>
        <taxon>Enterococcaceae</taxon>
        <taxon>Vagococcus</taxon>
    </lineage>
</organism>